<proteinExistence type="predicted"/>
<gene>
    <name evidence="1" type="ORF">RHMOL_Rhmol01G0056500</name>
</gene>
<comment type="caution">
    <text evidence="1">The sequence shown here is derived from an EMBL/GenBank/DDBJ whole genome shotgun (WGS) entry which is preliminary data.</text>
</comment>
<organism evidence="1 2">
    <name type="scientific">Rhododendron molle</name>
    <name type="common">Chinese azalea</name>
    <name type="synonym">Azalea mollis</name>
    <dbReference type="NCBI Taxonomy" id="49168"/>
    <lineage>
        <taxon>Eukaryota</taxon>
        <taxon>Viridiplantae</taxon>
        <taxon>Streptophyta</taxon>
        <taxon>Embryophyta</taxon>
        <taxon>Tracheophyta</taxon>
        <taxon>Spermatophyta</taxon>
        <taxon>Magnoliopsida</taxon>
        <taxon>eudicotyledons</taxon>
        <taxon>Gunneridae</taxon>
        <taxon>Pentapetalae</taxon>
        <taxon>asterids</taxon>
        <taxon>Ericales</taxon>
        <taxon>Ericaceae</taxon>
        <taxon>Ericoideae</taxon>
        <taxon>Rhodoreae</taxon>
        <taxon>Rhododendron</taxon>
    </lineage>
</organism>
<accession>A0ACC0Q0A1</accession>
<name>A0ACC0Q0A1_RHOML</name>
<evidence type="ECO:0000313" key="2">
    <source>
        <dbReference type="Proteomes" id="UP001062846"/>
    </source>
</evidence>
<reference evidence="1" key="1">
    <citation type="submission" date="2022-02" db="EMBL/GenBank/DDBJ databases">
        <title>Plant Genome Project.</title>
        <authorList>
            <person name="Zhang R.-G."/>
        </authorList>
    </citation>
    <scope>NUCLEOTIDE SEQUENCE</scope>
    <source>
        <strain evidence="1">AT1</strain>
    </source>
</reference>
<dbReference type="Proteomes" id="UP001062846">
    <property type="component" value="Chromosome 1"/>
</dbReference>
<sequence>MKITPRTNDEERRGEEGRRRSTGERRTRWTPLMVARSWNRDGLEEILSSELEEQSQLLPSSYLCLPLMSIVKIASYKRRNEVEEMEQEDICSVNTTPLFPPPPPPCEESGNSSEEVFTPEVKNEVIPKLRQEFKSLDDVYKYYKRFFFLF</sequence>
<dbReference type="EMBL" id="CM046388">
    <property type="protein sequence ID" value="KAI8570699.1"/>
    <property type="molecule type" value="Genomic_DNA"/>
</dbReference>
<protein>
    <submittedName>
        <fullName evidence="1">Uncharacterized protein</fullName>
    </submittedName>
</protein>
<keyword evidence="2" id="KW-1185">Reference proteome</keyword>
<evidence type="ECO:0000313" key="1">
    <source>
        <dbReference type="EMBL" id="KAI8570699.1"/>
    </source>
</evidence>